<sequence length="377" mass="44134">MKSIMMKKKDLENDKKKILPLAQDRGLEQKYIKALKLMRSIRCMMMSDEKIKMYLKTADYFDDISEYKDSVELSKLCKQLAAQEKKYIEKNIYERAYNYKDNAKSFKDYKIAVDEFTKIEGYKDSNLQAIQCTQMGISIYKKEAKRNMVKKAIILFLVTMFFYSLGSPFVQYHIANIYMKLGSYDSALKNYSMLDCYKDSREKKIEAEKKVVKKSEIGKTVMVGNCEWIIIDKQDNQALLIKKQNISSIAYNNILKDITWEESSLRKYLNSKFINETFSQEEQKNIILKNISNKNNDIYGTYGGDETQDYVFVLDIDEAKKYRTILSDIDSNIWLRSPGHIQSCAAFLSENGSVMNYGYTITNKDIMVFPAMWFRTK</sequence>
<feature type="transmembrane region" description="Helical" evidence="1">
    <location>
        <begin position="152"/>
        <end position="170"/>
    </location>
</feature>
<name>A0A1I6KCC7_9FIRM</name>
<evidence type="ECO:0000313" key="4">
    <source>
        <dbReference type="Proteomes" id="UP000199659"/>
    </source>
</evidence>
<keyword evidence="1" id="KW-0812">Transmembrane</keyword>
<dbReference type="Pfam" id="PF19789">
    <property type="entry name" value="DUF6273"/>
    <property type="match status" value="1"/>
</dbReference>
<keyword evidence="1" id="KW-1133">Transmembrane helix</keyword>
<evidence type="ECO:0000256" key="1">
    <source>
        <dbReference type="SAM" id="Phobius"/>
    </source>
</evidence>
<dbReference type="Proteomes" id="UP000199659">
    <property type="component" value="Unassembled WGS sequence"/>
</dbReference>
<organism evidence="3 4">
    <name type="scientific">Anaeromicropila populeti</name>
    <dbReference type="NCBI Taxonomy" id="37658"/>
    <lineage>
        <taxon>Bacteria</taxon>
        <taxon>Bacillati</taxon>
        <taxon>Bacillota</taxon>
        <taxon>Clostridia</taxon>
        <taxon>Lachnospirales</taxon>
        <taxon>Lachnospiraceae</taxon>
        <taxon>Anaeromicropila</taxon>
    </lineage>
</organism>
<dbReference type="OrthoDB" id="384490at2"/>
<proteinExistence type="predicted"/>
<reference evidence="3 4" key="1">
    <citation type="submission" date="2016-10" db="EMBL/GenBank/DDBJ databases">
        <authorList>
            <person name="de Groot N.N."/>
        </authorList>
    </citation>
    <scope>NUCLEOTIDE SEQUENCE [LARGE SCALE GENOMIC DNA]</scope>
    <source>
        <strain evidence="3 4">743A</strain>
    </source>
</reference>
<keyword evidence="1" id="KW-0472">Membrane</keyword>
<dbReference type="AlphaFoldDB" id="A0A1I6KCC7"/>
<feature type="domain" description="DUF6273" evidence="2">
    <location>
        <begin position="236"/>
        <end position="373"/>
    </location>
</feature>
<dbReference type="EMBL" id="FOYZ01000008">
    <property type="protein sequence ID" value="SFR88945.1"/>
    <property type="molecule type" value="Genomic_DNA"/>
</dbReference>
<dbReference type="RefSeq" id="WP_143099171.1">
    <property type="nucleotide sequence ID" value="NZ_FOYZ01000008.1"/>
</dbReference>
<gene>
    <name evidence="3" type="ORF">SAMN05661086_02370</name>
</gene>
<accession>A0A1I6KCC7</accession>
<protein>
    <recommendedName>
        <fullName evidence="2">DUF6273 domain-containing protein</fullName>
    </recommendedName>
</protein>
<dbReference type="InterPro" id="IPR046240">
    <property type="entry name" value="DUF6273"/>
</dbReference>
<keyword evidence="4" id="KW-1185">Reference proteome</keyword>
<evidence type="ECO:0000259" key="2">
    <source>
        <dbReference type="Pfam" id="PF19789"/>
    </source>
</evidence>
<evidence type="ECO:0000313" key="3">
    <source>
        <dbReference type="EMBL" id="SFR88945.1"/>
    </source>
</evidence>
<dbReference type="STRING" id="37658.SAMN05661086_02370"/>